<name>A0A381QI24_9ZZZZ</name>
<dbReference type="AlphaFoldDB" id="A0A381QI24"/>
<dbReference type="InterPro" id="IPR052698">
    <property type="entry name" value="MoCofactor_Util/Proc"/>
</dbReference>
<gene>
    <name evidence="2" type="ORF">METZ01_LOCUS31464</name>
</gene>
<dbReference type="InterPro" id="IPR036291">
    <property type="entry name" value="NAD(P)-bd_dom_sf"/>
</dbReference>
<proteinExistence type="predicted"/>
<dbReference type="SUPFAM" id="SSF51735">
    <property type="entry name" value="NAD(P)-binding Rossmann-fold domains"/>
    <property type="match status" value="1"/>
</dbReference>
<dbReference type="EMBL" id="UINC01001360">
    <property type="protein sequence ID" value="SUZ78610.1"/>
    <property type="molecule type" value="Genomic_DNA"/>
</dbReference>
<dbReference type="PANTHER" id="PTHR30388">
    <property type="entry name" value="ALDEHYDE OXIDOREDUCTASE MOLYBDENUM COFACTOR ASSEMBLY PROTEIN"/>
    <property type="match status" value="1"/>
</dbReference>
<evidence type="ECO:0000259" key="1">
    <source>
        <dbReference type="Pfam" id="PF13478"/>
    </source>
</evidence>
<dbReference type="Pfam" id="PF13478">
    <property type="entry name" value="XdhC_C"/>
    <property type="match status" value="1"/>
</dbReference>
<dbReference type="Gene3D" id="3.40.50.720">
    <property type="entry name" value="NAD(P)-binding Rossmann-like Domain"/>
    <property type="match status" value="1"/>
</dbReference>
<accession>A0A381QI24</accession>
<dbReference type="PANTHER" id="PTHR30388:SF6">
    <property type="entry name" value="XANTHINE DEHYDROGENASE SUBUNIT A-RELATED"/>
    <property type="match status" value="1"/>
</dbReference>
<evidence type="ECO:0000313" key="2">
    <source>
        <dbReference type="EMBL" id="SUZ78610.1"/>
    </source>
</evidence>
<organism evidence="2">
    <name type="scientific">marine metagenome</name>
    <dbReference type="NCBI Taxonomy" id="408172"/>
    <lineage>
        <taxon>unclassified sequences</taxon>
        <taxon>metagenomes</taxon>
        <taxon>ecological metagenomes</taxon>
    </lineage>
</organism>
<protein>
    <recommendedName>
        <fullName evidence="1">XdhC Rossmann domain-containing protein</fullName>
    </recommendedName>
</protein>
<feature type="domain" description="XdhC Rossmann" evidence="1">
    <location>
        <begin position="64"/>
        <end position="208"/>
    </location>
</feature>
<dbReference type="InterPro" id="IPR027051">
    <property type="entry name" value="XdhC_Rossmann_dom"/>
</dbReference>
<reference evidence="2" key="1">
    <citation type="submission" date="2018-05" db="EMBL/GenBank/DDBJ databases">
        <authorList>
            <person name="Lanie J.A."/>
            <person name="Ng W.-L."/>
            <person name="Kazmierczak K.M."/>
            <person name="Andrzejewski T.M."/>
            <person name="Davidsen T.M."/>
            <person name="Wayne K.J."/>
            <person name="Tettelin H."/>
            <person name="Glass J.I."/>
            <person name="Rusch D."/>
            <person name="Podicherti R."/>
            <person name="Tsui H.-C.T."/>
            <person name="Winkler M.E."/>
        </authorList>
    </citation>
    <scope>NUCLEOTIDE SEQUENCE</scope>
</reference>
<sequence length="235" mass="26178">MIVIENEEPELRGSLSLKSGTDSVIQLMKNILKDPRTSDGLHELTIADHLSEVYIEIRRPVQELVVVGAGHIAQPLAHLGALLGFQVIVIDDRPEFATRERFPSAEKVIRADFSDPFRETPLHTRSHVLLVTRGHKYDYACLIRALRMDPPPAYIGMIGSRRRVRATYVQLLEEGIAHALLDRIHAPVGLDVGAETPEEIAVAVVAELIMVRRGGTGASLKGVERIVERFFKEDK</sequence>